<gene>
    <name evidence="2" type="ORF">PtA15_12A121</name>
</gene>
<dbReference type="RefSeq" id="XP_053025690.1">
    <property type="nucleotide sequence ID" value="XM_053161699.1"/>
</dbReference>
<dbReference type="EMBL" id="CP110432">
    <property type="protein sequence ID" value="WAQ90135.1"/>
    <property type="molecule type" value="Genomic_DNA"/>
</dbReference>
<sequence>MAHPSVQQPALLPKTPAISRTARKAQQSRTVGPKAHKPFEIYIDPNQPSATDAHPRSFKPSISATPANRNKTLAAGPSTRKHAGKPLEDKTNTLRKKKPVGHLLPSAGRLDAKQSGSPTLTTAKPKATPHHHHEATKTAAGRTSPPTTKLRLLYRTPATAKRAPRPPQPLFSSGAEDNDDEEYEQSLDDQQLSPVLSAFQTNFTLENVPDVEFGPPSATIEQVELPSPDDRVDFGAFLGGLQDHLGSAAGPAVAGGNALDAEVARVVAEDGRKELWTREPECRMPLFEDVQGLEGLHLPPPPTARPASKARLGRPASSTRLLRPAVARTTLPPSRPPSAPRPPTLPARATRTHAPPSSTHPASSKPTVSKPVVSKPAVSKPAVSKPAVARPPMVARFHAILDTLVRQEQALVLADLAQDKLLLASGAEWDAGLDDVVLDL</sequence>
<feature type="region of interest" description="Disordered" evidence="1">
    <location>
        <begin position="293"/>
        <end position="388"/>
    </location>
</feature>
<feature type="compositionally biased region" description="Polar residues" evidence="1">
    <location>
        <begin position="60"/>
        <end position="71"/>
    </location>
</feature>
<evidence type="ECO:0000256" key="1">
    <source>
        <dbReference type="SAM" id="MobiDB-lite"/>
    </source>
</evidence>
<accession>A0ABY7CZS3</accession>
<evidence type="ECO:0000313" key="2">
    <source>
        <dbReference type="EMBL" id="WAQ90135.1"/>
    </source>
</evidence>
<feature type="compositionally biased region" description="Pro residues" evidence="1">
    <location>
        <begin position="333"/>
        <end position="345"/>
    </location>
</feature>
<feature type="compositionally biased region" description="Low complexity" evidence="1">
    <location>
        <begin position="346"/>
        <end position="388"/>
    </location>
</feature>
<organism evidence="2 3">
    <name type="scientific">Puccinia triticina</name>
    <dbReference type="NCBI Taxonomy" id="208348"/>
    <lineage>
        <taxon>Eukaryota</taxon>
        <taxon>Fungi</taxon>
        <taxon>Dikarya</taxon>
        <taxon>Basidiomycota</taxon>
        <taxon>Pucciniomycotina</taxon>
        <taxon>Pucciniomycetes</taxon>
        <taxon>Pucciniales</taxon>
        <taxon>Pucciniaceae</taxon>
        <taxon>Puccinia</taxon>
    </lineage>
</organism>
<evidence type="ECO:0000313" key="3">
    <source>
        <dbReference type="Proteomes" id="UP001164743"/>
    </source>
</evidence>
<feature type="compositionally biased region" description="Acidic residues" evidence="1">
    <location>
        <begin position="176"/>
        <end position="187"/>
    </location>
</feature>
<proteinExistence type="predicted"/>
<feature type="region of interest" description="Disordered" evidence="1">
    <location>
        <begin position="1"/>
        <end position="189"/>
    </location>
</feature>
<dbReference type="GeneID" id="77802594"/>
<dbReference type="Proteomes" id="UP001164743">
    <property type="component" value="Chromosome 12A"/>
</dbReference>
<protein>
    <submittedName>
        <fullName evidence="2">Uncharacterized protein</fullName>
    </submittedName>
</protein>
<reference evidence="2" key="1">
    <citation type="submission" date="2022-10" db="EMBL/GenBank/DDBJ databases">
        <title>Puccinia triticina Genome sequencing and assembly.</title>
        <authorList>
            <person name="Li C."/>
        </authorList>
    </citation>
    <scope>NUCLEOTIDE SEQUENCE</scope>
    <source>
        <strain evidence="2">Pt15</strain>
    </source>
</reference>
<name>A0ABY7CZS3_9BASI</name>
<keyword evidence="3" id="KW-1185">Reference proteome</keyword>